<feature type="compositionally biased region" description="Basic and acidic residues" evidence="10">
    <location>
        <begin position="240"/>
        <end position="253"/>
    </location>
</feature>
<dbReference type="InterPro" id="IPR047664">
    <property type="entry name" value="SWEET"/>
</dbReference>
<evidence type="ECO:0000256" key="6">
    <source>
        <dbReference type="ARBA" id="ARBA00022692"/>
    </source>
</evidence>
<dbReference type="PANTHER" id="PTHR10791:SF30">
    <property type="entry name" value="SUGAR TRANSPORTER SWEET1"/>
    <property type="match status" value="1"/>
</dbReference>
<name>A0ABQ6MU17_9STRA</name>
<feature type="transmembrane region" description="Helical" evidence="11">
    <location>
        <begin position="47"/>
        <end position="63"/>
    </location>
</feature>
<evidence type="ECO:0000256" key="2">
    <source>
        <dbReference type="ARBA" id="ARBA00007809"/>
    </source>
</evidence>
<evidence type="ECO:0000256" key="3">
    <source>
        <dbReference type="ARBA" id="ARBA00022448"/>
    </source>
</evidence>
<evidence type="ECO:0000313" key="12">
    <source>
        <dbReference type="EMBL" id="GMI32601.1"/>
    </source>
</evidence>
<evidence type="ECO:0000256" key="8">
    <source>
        <dbReference type="ARBA" id="ARBA00022989"/>
    </source>
</evidence>
<dbReference type="InterPro" id="IPR004316">
    <property type="entry name" value="SWEET_rpt"/>
</dbReference>
<feature type="transmembrane region" description="Helical" evidence="11">
    <location>
        <begin position="201"/>
        <end position="224"/>
    </location>
</feature>
<keyword evidence="9 11" id="KW-0472">Membrane</keyword>
<feature type="transmembrane region" description="Helical" evidence="11">
    <location>
        <begin position="144"/>
        <end position="168"/>
    </location>
</feature>
<keyword evidence="6 11" id="KW-0812">Transmembrane</keyword>
<evidence type="ECO:0000313" key="13">
    <source>
        <dbReference type="Proteomes" id="UP001165060"/>
    </source>
</evidence>
<evidence type="ECO:0000256" key="4">
    <source>
        <dbReference type="ARBA" id="ARBA00022475"/>
    </source>
</evidence>
<comment type="similarity">
    <text evidence="2">Belongs to the SWEET sugar transporter family.</text>
</comment>
<sequence length="262" mass="28804">MAADDSLMVTLLGNLGLFGACVLFLSPIPTMLRIIRSKATLSFSPDPYLMSVANCFFWVFYALPSVTPDRTSPLITNLIGAVINTAYVGVFMYHAPGGVFWKKFWGLLFFVVFVGCMVFFVVPENRSWFNLSEDKTDAEIRSDMLGFVADVFNIGMYGGPLTIINTVIRTKSVEFMPLPLTVGTSLCSFTWLAYGACVGDWFILIPNGGGAIFCVAQIVLYCTYCGTDESKAAFERVKKERAAQGTGEQREATPADPLLYKA</sequence>
<evidence type="ECO:0000256" key="10">
    <source>
        <dbReference type="SAM" id="MobiDB-lite"/>
    </source>
</evidence>
<dbReference type="Gene3D" id="1.20.1280.290">
    <property type="match status" value="2"/>
</dbReference>
<feature type="transmembrane region" description="Helical" evidence="11">
    <location>
        <begin position="175"/>
        <end position="195"/>
    </location>
</feature>
<feature type="transmembrane region" description="Helical" evidence="11">
    <location>
        <begin position="105"/>
        <end position="124"/>
    </location>
</feature>
<dbReference type="Proteomes" id="UP001165060">
    <property type="component" value="Unassembled WGS sequence"/>
</dbReference>
<evidence type="ECO:0000256" key="11">
    <source>
        <dbReference type="SAM" id="Phobius"/>
    </source>
</evidence>
<gene>
    <name evidence="12" type="ORF">TeGR_g11652</name>
</gene>
<feature type="region of interest" description="Disordered" evidence="10">
    <location>
        <begin position="240"/>
        <end position="262"/>
    </location>
</feature>
<keyword evidence="7" id="KW-0677">Repeat</keyword>
<dbReference type="EMBL" id="BRYB01003201">
    <property type="protein sequence ID" value="GMI32601.1"/>
    <property type="molecule type" value="Genomic_DNA"/>
</dbReference>
<protein>
    <recommendedName>
        <fullName evidence="14">Bidirectional sugar transporter SWEET</fullName>
    </recommendedName>
</protein>
<dbReference type="PANTHER" id="PTHR10791">
    <property type="entry name" value="RAG1-ACTIVATING PROTEIN 1"/>
    <property type="match status" value="1"/>
</dbReference>
<dbReference type="Pfam" id="PF03083">
    <property type="entry name" value="MtN3_slv"/>
    <property type="match status" value="2"/>
</dbReference>
<comment type="caution">
    <text evidence="12">The sequence shown here is derived from an EMBL/GenBank/DDBJ whole genome shotgun (WGS) entry which is preliminary data.</text>
</comment>
<evidence type="ECO:0000256" key="9">
    <source>
        <dbReference type="ARBA" id="ARBA00023136"/>
    </source>
</evidence>
<evidence type="ECO:0000256" key="7">
    <source>
        <dbReference type="ARBA" id="ARBA00022737"/>
    </source>
</evidence>
<feature type="transmembrane region" description="Helical" evidence="11">
    <location>
        <begin position="6"/>
        <end position="26"/>
    </location>
</feature>
<keyword evidence="5" id="KW-0762">Sugar transport</keyword>
<keyword evidence="3" id="KW-0813">Transport</keyword>
<proteinExistence type="inferred from homology"/>
<keyword evidence="8 11" id="KW-1133">Transmembrane helix</keyword>
<evidence type="ECO:0000256" key="5">
    <source>
        <dbReference type="ARBA" id="ARBA00022597"/>
    </source>
</evidence>
<evidence type="ECO:0000256" key="1">
    <source>
        <dbReference type="ARBA" id="ARBA00004651"/>
    </source>
</evidence>
<keyword evidence="4" id="KW-1003">Cell membrane</keyword>
<feature type="transmembrane region" description="Helical" evidence="11">
    <location>
        <begin position="75"/>
        <end position="93"/>
    </location>
</feature>
<accession>A0ABQ6MU17</accession>
<comment type="subcellular location">
    <subcellularLocation>
        <location evidence="1">Cell membrane</location>
        <topology evidence="1">Multi-pass membrane protein</topology>
    </subcellularLocation>
</comment>
<evidence type="ECO:0008006" key="14">
    <source>
        <dbReference type="Google" id="ProtNLM"/>
    </source>
</evidence>
<keyword evidence="13" id="KW-1185">Reference proteome</keyword>
<reference evidence="12 13" key="1">
    <citation type="journal article" date="2023" name="Commun. Biol.">
        <title>Genome analysis of Parmales, the sister group of diatoms, reveals the evolutionary specialization of diatoms from phago-mixotrophs to photoautotrophs.</title>
        <authorList>
            <person name="Ban H."/>
            <person name="Sato S."/>
            <person name="Yoshikawa S."/>
            <person name="Yamada K."/>
            <person name="Nakamura Y."/>
            <person name="Ichinomiya M."/>
            <person name="Sato N."/>
            <person name="Blanc-Mathieu R."/>
            <person name="Endo H."/>
            <person name="Kuwata A."/>
            <person name="Ogata H."/>
        </authorList>
    </citation>
    <scope>NUCLEOTIDE SEQUENCE [LARGE SCALE GENOMIC DNA]</scope>
</reference>
<organism evidence="12 13">
    <name type="scientific">Tetraparma gracilis</name>
    <dbReference type="NCBI Taxonomy" id="2962635"/>
    <lineage>
        <taxon>Eukaryota</taxon>
        <taxon>Sar</taxon>
        <taxon>Stramenopiles</taxon>
        <taxon>Ochrophyta</taxon>
        <taxon>Bolidophyceae</taxon>
        <taxon>Parmales</taxon>
        <taxon>Triparmaceae</taxon>
        <taxon>Tetraparma</taxon>
    </lineage>
</organism>